<evidence type="ECO:0000259" key="1">
    <source>
        <dbReference type="SMART" id="SM00871"/>
    </source>
</evidence>
<evidence type="ECO:0000313" key="2">
    <source>
        <dbReference type="EMBL" id="MVT43957.1"/>
    </source>
</evidence>
<dbReference type="InterPro" id="IPR053182">
    <property type="entry name" value="YobU-like_regulator"/>
</dbReference>
<dbReference type="InterPro" id="IPR029441">
    <property type="entry name" value="Cass2"/>
</dbReference>
<dbReference type="OrthoDB" id="9801008at2"/>
<dbReference type="PANTHER" id="PTHR36444">
    <property type="entry name" value="TRANSCRIPTIONAL REGULATOR PROTEIN YOBU-RELATED"/>
    <property type="match status" value="1"/>
</dbReference>
<protein>
    <submittedName>
        <fullName evidence="2">AraC family transcriptional regulator</fullName>
    </submittedName>
</protein>
<proteinExistence type="predicted"/>
<dbReference type="Gene3D" id="3.20.80.10">
    <property type="entry name" value="Regulatory factor, effector binding domain"/>
    <property type="match status" value="1"/>
</dbReference>
<dbReference type="PANTHER" id="PTHR36444:SF2">
    <property type="entry name" value="TRANSCRIPTIONAL REGULATOR PROTEIN YOBU-RELATED"/>
    <property type="match status" value="1"/>
</dbReference>
<name>A0A6N8JFI9_9BACT</name>
<dbReference type="InterPro" id="IPR011256">
    <property type="entry name" value="Reg_factor_effector_dom_sf"/>
</dbReference>
<feature type="domain" description="AraC effector-binding" evidence="1">
    <location>
        <begin position="1"/>
        <end position="148"/>
    </location>
</feature>
<sequence>MDTQELKSFNIIGIAVRTSNENGQAGIDIPALWDKFISEGIADKIPGKVDNTIYSVYTEYEGDFTKPYTTVLGCKVNTLDTIPEGMKGIVIEKGRYIKRTTEVDKVFEEWTRIWNSDIPRVYTTDFEAYREKGQNPEEAEVAIFIAVK</sequence>
<reference evidence="2 3" key="1">
    <citation type="submission" date="2019-12" db="EMBL/GenBank/DDBJ databases">
        <title>The draft genomic sequence of strain Chitinophaga oryziterrae JCM 16595.</title>
        <authorList>
            <person name="Zhang X."/>
        </authorList>
    </citation>
    <scope>NUCLEOTIDE SEQUENCE [LARGE SCALE GENOMIC DNA]</scope>
    <source>
        <strain evidence="2 3">JCM 16595</strain>
    </source>
</reference>
<organism evidence="2 3">
    <name type="scientific">Chitinophaga oryziterrae</name>
    <dbReference type="NCBI Taxonomy" id="1031224"/>
    <lineage>
        <taxon>Bacteria</taxon>
        <taxon>Pseudomonadati</taxon>
        <taxon>Bacteroidota</taxon>
        <taxon>Chitinophagia</taxon>
        <taxon>Chitinophagales</taxon>
        <taxon>Chitinophagaceae</taxon>
        <taxon>Chitinophaga</taxon>
    </lineage>
</organism>
<dbReference type="EMBL" id="WRXO01000009">
    <property type="protein sequence ID" value="MVT43957.1"/>
    <property type="molecule type" value="Genomic_DNA"/>
</dbReference>
<dbReference type="RefSeq" id="WP_157302763.1">
    <property type="nucleotide sequence ID" value="NZ_BAAAZB010000001.1"/>
</dbReference>
<dbReference type="SMART" id="SM00871">
    <property type="entry name" value="AraC_E_bind"/>
    <property type="match status" value="1"/>
</dbReference>
<accession>A0A6N8JFI9</accession>
<comment type="caution">
    <text evidence="2">The sequence shown here is derived from an EMBL/GenBank/DDBJ whole genome shotgun (WGS) entry which is preliminary data.</text>
</comment>
<dbReference type="InterPro" id="IPR010499">
    <property type="entry name" value="AraC_E-bd"/>
</dbReference>
<dbReference type="Proteomes" id="UP000468388">
    <property type="component" value="Unassembled WGS sequence"/>
</dbReference>
<gene>
    <name evidence="2" type="ORF">GO495_25400</name>
</gene>
<keyword evidence="3" id="KW-1185">Reference proteome</keyword>
<evidence type="ECO:0000313" key="3">
    <source>
        <dbReference type="Proteomes" id="UP000468388"/>
    </source>
</evidence>
<dbReference type="AlphaFoldDB" id="A0A6N8JFI9"/>
<dbReference type="SUPFAM" id="SSF55136">
    <property type="entry name" value="Probable bacterial effector-binding domain"/>
    <property type="match status" value="1"/>
</dbReference>
<dbReference type="Pfam" id="PF14526">
    <property type="entry name" value="Cass2"/>
    <property type="match status" value="1"/>
</dbReference>